<dbReference type="AlphaFoldDB" id="A0A834HVH9"/>
<protein>
    <submittedName>
        <fullName evidence="1">Uncharacterized protein</fullName>
    </submittedName>
</protein>
<reference evidence="1" key="1">
    <citation type="submission" date="2020-08" db="EMBL/GenBank/DDBJ databases">
        <title>Genome sequencing and assembly of the red palm weevil Rhynchophorus ferrugineus.</title>
        <authorList>
            <person name="Dias G.B."/>
            <person name="Bergman C.M."/>
            <person name="Manee M."/>
        </authorList>
    </citation>
    <scope>NUCLEOTIDE SEQUENCE</scope>
    <source>
        <strain evidence="1">AA-2017</strain>
        <tissue evidence="1">Whole larva</tissue>
    </source>
</reference>
<accession>A0A834HVH9</accession>
<sequence>MWSYVMASARGNMNNRTGPVFTVQTANSCGDPGPCRDGLNSDRFPTKPRFKVQPQLLNALSRTDLGMVLSRDGSRDALAEVRVQSGCADNTLDNPSQHNYRVVKNNFTKFNIQHFMCVIRTWCISPATGERKLL</sequence>
<evidence type="ECO:0000313" key="2">
    <source>
        <dbReference type="Proteomes" id="UP000625711"/>
    </source>
</evidence>
<proteinExistence type="predicted"/>
<dbReference type="EMBL" id="JAACXV010014396">
    <property type="protein sequence ID" value="KAF7267727.1"/>
    <property type="molecule type" value="Genomic_DNA"/>
</dbReference>
<dbReference type="OrthoDB" id="6659252at2759"/>
<organism evidence="1 2">
    <name type="scientific">Rhynchophorus ferrugineus</name>
    <name type="common">Red palm weevil</name>
    <name type="synonym">Curculio ferrugineus</name>
    <dbReference type="NCBI Taxonomy" id="354439"/>
    <lineage>
        <taxon>Eukaryota</taxon>
        <taxon>Metazoa</taxon>
        <taxon>Ecdysozoa</taxon>
        <taxon>Arthropoda</taxon>
        <taxon>Hexapoda</taxon>
        <taxon>Insecta</taxon>
        <taxon>Pterygota</taxon>
        <taxon>Neoptera</taxon>
        <taxon>Endopterygota</taxon>
        <taxon>Coleoptera</taxon>
        <taxon>Polyphaga</taxon>
        <taxon>Cucujiformia</taxon>
        <taxon>Curculionidae</taxon>
        <taxon>Dryophthorinae</taxon>
        <taxon>Rhynchophorus</taxon>
    </lineage>
</organism>
<gene>
    <name evidence="1" type="ORF">GWI33_019085</name>
</gene>
<dbReference type="Proteomes" id="UP000625711">
    <property type="component" value="Unassembled WGS sequence"/>
</dbReference>
<evidence type="ECO:0000313" key="1">
    <source>
        <dbReference type="EMBL" id="KAF7267727.1"/>
    </source>
</evidence>
<name>A0A834HVH9_RHYFE</name>
<keyword evidence="2" id="KW-1185">Reference proteome</keyword>
<comment type="caution">
    <text evidence="1">The sequence shown here is derived from an EMBL/GenBank/DDBJ whole genome shotgun (WGS) entry which is preliminary data.</text>
</comment>